<evidence type="ECO:0000259" key="5">
    <source>
        <dbReference type="PROSITE" id="PS50943"/>
    </source>
</evidence>
<name>A0A538TVI2_UNCEI</name>
<dbReference type="Gene3D" id="1.10.260.40">
    <property type="entry name" value="lambda repressor-like DNA-binding domains"/>
    <property type="match status" value="1"/>
</dbReference>
<dbReference type="InterPro" id="IPR050807">
    <property type="entry name" value="TransReg_Diox_bact_type"/>
</dbReference>
<keyword evidence="3" id="KW-0238">DNA-binding</keyword>
<accession>A0A538TVI2</accession>
<reference evidence="6 7" key="1">
    <citation type="journal article" date="2019" name="Nat. Microbiol.">
        <title>Mediterranean grassland soil C-N compound turnover is dependent on rainfall and depth, and is mediated by genomically divergent microorganisms.</title>
        <authorList>
            <person name="Diamond S."/>
            <person name="Andeer P.F."/>
            <person name="Li Z."/>
            <person name="Crits-Christoph A."/>
            <person name="Burstein D."/>
            <person name="Anantharaman K."/>
            <person name="Lane K.R."/>
            <person name="Thomas B.C."/>
            <person name="Pan C."/>
            <person name="Northen T.R."/>
            <person name="Banfield J.F."/>
        </authorList>
    </citation>
    <scope>NUCLEOTIDE SEQUENCE [LARGE SCALE GENOMIC DNA]</scope>
    <source>
        <strain evidence="6">WS_8</strain>
    </source>
</reference>
<dbReference type="Pfam" id="PF06114">
    <property type="entry name" value="Peptidase_M78"/>
    <property type="match status" value="1"/>
</dbReference>
<keyword evidence="4" id="KW-0804">Transcription</keyword>
<dbReference type="GO" id="GO:0005829">
    <property type="term" value="C:cytosol"/>
    <property type="evidence" value="ECO:0007669"/>
    <property type="project" value="TreeGrafter"/>
</dbReference>
<dbReference type="GO" id="GO:0003700">
    <property type="term" value="F:DNA-binding transcription factor activity"/>
    <property type="evidence" value="ECO:0007669"/>
    <property type="project" value="TreeGrafter"/>
</dbReference>
<dbReference type="CDD" id="cd00093">
    <property type="entry name" value="HTH_XRE"/>
    <property type="match status" value="1"/>
</dbReference>
<keyword evidence="2" id="KW-0805">Transcription regulation</keyword>
<dbReference type="PANTHER" id="PTHR46797:SF23">
    <property type="entry name" value="HTH-TYPE TRANSCRIPTIONAL REGULATOR SUTR"/>
    <property type="match status" value="1"/>
</dbReference>
<dbReference type="EMBL" id="VBOY01000034">
    <property type="protein sequence ID" value="TMQ67625.1"/>
    <property type="molecule type" value="Genomic_DNA"/>
</dbReference>
<dbReference type="AlphaFoldDB" id="A0A538TVI2"/>
<evidence type="ECO:0000256" key="4">
    <source>
        <dbReference type="ARBA" id="ARBA00023163"/>
    </source>
</evidence>
<evidence type="ECO:0000313" key="6">
    <source>
        <dbReference type="EMBL" id="TMQ67625.1"/>
    </source>
</evidence>
<gene>
    <name evidence="6" type="ORF">E6K78_04140</name>
</gene>
<dbReference type="Pfam" id="PF09856">
    <property type="entry name" value="ScfRs"/>
    <property type="match status" value="1"/>
</dbReference>
<protein>
    <submittedName>
        <fullName evidence="6">ImmA/IrrE family metallo-endopeptidase</fullName>
    </submittedName>
</protein>
<dbReference type="InterPro" id="IPR010982">
    <property type="entry name" value="Lambda_DNA-bd_dom_sf"/>
</dbReference>
<dbReference type="SMART" id="SM00530">
    <property type="entry name" value="HTH_XRE"/>
    <property type="match status" value="1"/>
</dbReference>
<feature type="domain" description="HTH cro/C1-type" evidence="5">
    <location>
        <begin position="11"/>
        <end position="65"/>
    </location>
</feature>
<dbReference type="PROSITE" id="PS50943">
    <property type="entry name" value="HTH_CROC1"/>
    <property type="match status" value="1"/>
</dbReference>
<sequence length="487" mass="53778">MATLKVPGRKVRTLRRHAGLSQADLAQRLGISASYLNLIEHERRTLTAGLLVKLAQVLDLDLRSIASSLDARVLQDLEEVFADPLFEGSAPADAEIRDLAISSPEVARAIARLHQAYAAAQASARTLATQVLDRQDVPGMPTAELSPDQVTDFLQSHRNHFPELEAQAERLWKDGRLEGGDLFAALSDYLGSRLGVGVTVLKVGEMRGAVRRYDPASRSLQLSEALRRGSRNFQLAYQIGLLENSELLDRLTRDPALASDEARALGRVTLASYFAGAVLMPYTEFLRAAEDERHDLDVLQHRFRANFEQVCHRLCTLQRKGAEGVPFFMVRIDLAGNISKKFSANGVRFPRYGGICPLRNVHAAFLQPNALRVQVSRQPDGLTFFSVARTIRRHRGGYHTPEILYAIELGCEIESARRLVYADGMDFANLAGVVPVGTTCRLCERLDCGARAFPSVQKPLTVDENVRGVSFFAPAENSEPNGRPQRG</sequence>
<evidence type="ECO:0000256" key="1">
    <source>
        <dbReference type="ARBA" id="ARBA00007227"/>
    </source>
</evidence>
<comment type="caution">
    <text evidence="6">The sequence shown here is derived from an EMBL/GenBank/DDBJ whole genome shotgun (WGS) entry which is preliminary data.</text>
</comment>
<dbReference type="InterPro" id="IPR001387">
    <property type="entry name" value="Cro/C1-type_HTH"/>
</dbReference>
<proteinExistence type="inferred from homology"/>
<dbReference type="InterPro" id="IPR018653">
    <property type="entry name" value="ScfR_C"/>
</dbReference>
<dbReference type="InterPro" id="IPR010359">
    <property type="entry name" value="IrrE_HExxH"/>
</dbReference>
<evidence type="ECO:0000256" key="3">
    <source>
        <dbReference type="ARBA" id="ARBA00023125"/>
    </source>
</evidence>
<dbReference type="GO" id="GO:0003677">
    <property type="term" value="F:DNA binding"/>
    <property type="evidence" value="ECO:0007669"/>
    <property type="project" value="UniProtKB-KW"/>
</dbReference>
<evidence type="ECO:0000313" key="7">
    <source>
        <dbReference type="Proteomes" id="UP000316609"/>
    </source>
</evidence>
<dbReference type="PIRSF" id="PIRSF019251">
    <property type="entry name" value="Rv0465c"/>
    <property type="match status" value="1"/>
</dbReference>
<dbReference type="Pfam" id="PF01381">
    <property type="entry name" value="HTH_3"/>
    <property type="match status" value="1"/>
</dbReference>
<dbReference type="Proteomes" id="UP000316609">
    <property type="component" value="Unassembled WGS sequence"/>
</dbReference>
<dbReference type="InterPro" id="IPR026281">
    <property type="entry name" value="HTH_RamB"/>
</dbReference>
<dbReference type="PANTHER" id="PTHR46797">
    <property type="entry name" value="HTH-TYPE TRANSCRIPTIONAL REGULATOR"/>
    <property type="match status" value="1"/>
</dbReference>
<dbReference type="SUPFAM" id="SSF47413">
    <property type="entry name" value="lambda repressor-like DNA-binding domains"/>
    <property type="match status" value="1"/>
</dbReference>
<comment type="similarity">
    <text evidence="1">Belongs to the short-chain fatty acyl-CoA assimilation regulator (ScfR) family.</text>
</comment>
<organism evidence="6 7">
    <name type="scientific">Eiseniibacteriota bacterium</name>
    <dbReference type="NCBI Taxonomy" id="2212470"/>
    <lineage>
        <taxon>Bacteria</taxon>
        <taxon>Candidatus Eiseniibacteriota</taxon>
    </lineage>
</organism>
<evidence type="ECO:0000256" key="2">
    <source>
        <dbReference type="ARBA" id="ARBA00023015"/>
    </source>
</evidence>